<gene>
    <name evidence="3" type="ORF">HGB44_12910</name>
</gene>
<dbReference type="AlphaFoldDB" id="A0A7X6MBU8"/>
<protein>
    <submittedName>
        <fullName evidence="3">DUF3105 domain-containing protein</fullName>
    </submittedName>
</protein>
<keyword evidence="2" id="KW-0472">Membrane</keyword>
<accession>A0A7X6MBU8</accession>
<dbReference type="Pfam" id="PF11303">
    <property type="entry name" value="DUF3105"/>
    <property type="match status" value="1"/>
</dbReference>
<proteinExistence type="predicted"/>
<evidence type="ECO:0000313" key="4">
    <source>
        <dbReference type="Proteomes" id="UP000553209"/>
    </source>
</evidence>
<keyword evidence="4" id="KW-1185">Reference proteome</keyword>
<dbReference type="RefSeq" id="WP_061078202.1">
    <property type="nucleotide sequence ID" value="NZ_JAAXPG010000010.1"/>
</dbReference>
<reference evidence="3 4" key="1">
    <citation type="submission" date="2020-04" db="EMBL/GenBank/DDBJ databases">
        <title>MicrobeNet Type strains.</title>
        <authorList>
            <person name="Nicholson A.C."/>
        </authorList>
    </citation>
    <scope>NUCLEOTIDE SEQUENCE [LARGE SCALE GENOMIC DNA]</scope>
    <source>
        <strain evidence="3 4">ATCC 23612</strain>
    </source>
</reference>
<dbReference type="EMBL" id="JAAXPG010000010">
    <property type="protein sequence ID" value="NKY98551.1"/>
    <property type="molecule type" value="Genomic_DNA"/>
</dbReference>
<organism evidence="3 4">
    <name type="scientific">Nocardiopsis alborubida</name>
    <dbReference type="NCBI Taxonomy" id="146802"/>
    <lineage>
        <taxon>Bacteria</taxon>
        <taxon>Bacillati</taxon>
        <taxon>Actinomycetota</taxon>
        <taxon>Actinomycetes</taxon>
        <taxon>Streptosporangiales</taxon>
        <taxon>Nocardiopsidaceae</taxon>
        <taxon>Nocardiopsis</taxon>
    </lineage>
</organism>
<sequence>MAKKKTAEERRRRAAELKAQRVKEERRRKILTTTGITTAVVLVVGLIGFLVFMEFRSRTISGVEEYEVGSYVHVDTGQRVNYEQTPPVGGDHWNAWQNCGVYTEPVTHEFAVHSLEHGAVWINYRPDLPEDQVQTLTDMYSSGDYLVISPYAGELDAPIVASSWGRQISAESADDENLQRFVRLYERGTDVPEPGAACSGGVAENAEEVEAMLGSGGGVDAETMEGPEGGDAGAEEGAEEGAGDEASDAPSDAAEDEPAAEESAGAEN</sequence>
<feature type="region of interest" description="Disordered" evidence="1">
    <location>
        <begin position="213"/>
        <end position="268"/>
    </location>
</feature>
<dbReference type="InterPro" id="IPR021454">
    <property type="entry name" value="DUF3105"/>
</dbReference>
<comment type="caution">
    <text evidence="3">The sequence shown here is derived from an EMBL/GenBank/DDBJ whole genome shotgun (WGS) entry which is preliminary data.</text>
</comment>
<keyword evidence="2" id="KW-0812">Transmembrane</keyword>
<keyword evidence="2" id="KW-1133">Transmembrane helix</keyword>
<dbReference type="Proteomes" id="UP000553209">
    <property type="component" value="Unassembled WGS sequence"/>
</dbReference>
<evidence type="ECO:0000313" key="3">
    <source>
        <dbReference type="EMBL" id="NKY98551.1"/>
    </source>
</evidence>
<evidence type="ECO:0000256" key="2">
    <source>
        <dbReference type="SAM" id="Phobius"/>
    </source>
</evidence>
<name>A0A7X6MBU8_9ACTN</name>
<feature type="transmembrane region" description="Helical" evidence="2">
    <location>
        <begin position="30"/>
        <end position="53"/>
    </location>
</feature>
<evidence type="ECO:0000256" key="1">
    <source>
        <dbReference type="SAM" id="MobiDB-lite"/>
    </source>
</evidence>
<feature type="compositionally biased region" description="Acidic residues" evidence="1">
    <location>
        <begin position="233"/>
        <end position="260"/>
    </location>
</feature>